<proteinExistence type="predicted"/>
<dbReference type="PROSITE" id="PS51257">
    <property type="entry name" value="PROKAR_LIPOPROTEIN"/>
    <property type="match status" value="1"/>
</dbReference>
<feature type="transmembrane region" description="Helical" evidence="8">
    <location>
        <begin position="73"/>
        <end position="95"/>
    </location>
</feature>
<feature type="transmembrane region" description="Helical" evidence="8">
    <location>
        <begin position="189"/>
        <end position="213"/>
    </location>
</feature>
<name>A0A8J3AJK9_9BACI</name>
<dbReference type="InterPro" id="IPR003445">
    <property type="entry name" value="Cat_transpt"/>
</dbReference>
<reference evidence="10" key="1">
    <citation type="journal article" date="2019" name="Int. J. Syst. Evol. Microbiol.">
        <title>The Global Catalogue of Microorganisms (GCM) 10K type strain sequencing project: providing services to taxonomists for standard genome sequencing and annotation.</title>
        <authorList>
            <consortium name="The Broad Institute Genomics Platform"/>
            <consortium name="The Broad Institute Genome Sequencing Center for Infectious Disease"/>
            <person name="Wu L."/>
            <person name="Ma J."/>
        </authorList>
    </citation>
    <scope>NUCLEOTIDE SEQUENCE [LARGE SCALE GENOMIC DNA]</scope>
    <source>
        <strain evidence="10">CGMCC 1.14993</strain>
    </source>
</reference>
<keyword evidence="5 8" id="KW-1133">Transmembrane helix</keyword>
<feature type="transmembrane region" description="Helical" evidence="8">
    <location>
        <begin position="343"/>
        <end position="365"/>
    </location>
</feature>
<keyword evidence="7 8" id="KW-0472">Membrane</keyword>
<organism evidence="9 10">
    <name type="scientific">Gottfriedia solisilvae</name>
    <dbReference type="NCBI Taxonomy" id="1516104"/>
    <lineage>
        <taxon>Bacteria</taxon>
        <taxon>Bacillati</taxon>
        <taxon>Bacillota</taxon>
        <taxon>Bacilli</taxon>
        <taxon>Bacillales</taxon>
        <taxon>Bacillaceae</taxon>
        <taxon>Gottfriedia</taxon>
    </lineage>
</organism>
<keyword evidence="4 8" id="KW-0812">Transmembrane</keyword>
<gene>
    <name evidence="9" type="primary">ktrB</name>
    <name evidence="9" type="ORF">GCM10007380_25310</name>
</gene>
<feature type="transmembrane region" description="Helical" evidence="8">
    <location>
        <begin position="225"/>
        <end position="244"/>
    </location>
</feature>
<dbReference type="PANTHER" id="PTHR32024:SF1">
    <property type="entry name" value="KTR SYSTEM POTASSIUM UPTAKE PROTEIN B"/>
    <property type="match status" value="1"/>
</dbReference>
<evidence type="ECO:0000256" key="5">
    <source>
        <dbReference type="ARBA" id="ARBA00022989"/>
    </source>
</evidence>
<protein>
    <submittedName>
        <fullName evidence="9">Ktr system potassium uptake protein D</fullName>
    </submittedName>
</protein>
<evidence type="ECO:0000313" key="9">
    <source>
        <dbReference type="EMBL" id="GGI14909.1"/>
    </source>
</evidence>
<dbReference type="RefSeq" id="WP_088000006.1">
    <property type="nucleotide sequence ID" value="NZ_BMHB01000001.1"/>
</dbReference>
<keyword evidence="2" id="KW-0813">Transport</keyword>
<dbReference type="AlphaFoldDB" id="A0A8J3AJK9"/>
<evidence type="ECO:0000256" key="4">
    <source>
        <dbReference type="ARBA" id="ARBA00022692"/>
    </source>
</evidence>
<keyword evidence="6" id="KW-0406">Ion transport</keyword>
<dbReference type="GO" id="GO:0005886">
    <property type="term" value="C:plasma membrane"/>
    <property type="evidence" value="ECO:0007669"/>
    <property type="project" value="UniProtKB-SubCell"/>
</dbReference>
<dbReference type="Pfam" id="PF02386">
    <property type="entry name" value="TrkH"/>
    <property type="match status" value="1"/>
</dbReference>
<keyword evidence="3" id="KW-1003">Cell membrane</keyword>
<feature type="transmembrane region" description="Helical" evidence="8">
    <location>
        <begin position="12"/>
        <end position="34"/>
    </location>
</feature>
<dbReference type="EMBL" id="BMHB01000001">
    <property type="protein sequence ID" value="GGI14909.1"/>
    <property type="molecule type" value="Genomic_DNA"/>
</dbReference>
<dbReference type="OrthoDB" id="9810952at2"/>
<dbReference type="GO" id="GO:0030001">
    <property type="term" value="P:metal ion transport"/>
    <property type="evidence" value="ECO:0007669"/>
    <property type="project" value="UniProtKB-ARBA"/>
</dbReference>
<comment type="caution">
    <text evidence="9">The sequence shown here is derived from an EMBL/GenBank/DDBJ whole genome shotgun (WGS) entry which is preliminary data.</text>
</comment>
<feature type="transmembrane region" description="Helical" evidence="8">
    <location>
        <begin position="400"/>
        <end position="421"/>
    </location>
</feature>
<dbReference type="PANTHER" id="PTHR32024">
    <property type="entry name" value="TRK SYSTEM POTASSIUM UPTAKE PROTEIN TRKG-RELATED"/>
    <property type="match status" value="1"/>
</dbReference>
<accession>A0A8J3AJK9</accession>
<evidence type="ECO:0000256" key="2">
    <source>
        <dbReference type="ARBA" id="ARBA00022448"/>
    </source>
</evidence>
<evidence type="ECO:0000256" key="7">
    <source>
        <dbReference type="ARBA" id="ARBA00023136"/>
    </source>
</evidence>
<feature type="transmembrane region" description="Helical" evidence="8">
    <location>
        <begin position="157"/>
        <end position="177"/>
    </location>
</feature>
<evidence type="ECO:0000256" key="3">
    <source>
        <dbReference type="ARBA" id="ARBA00022475"/>
    </source>
</evidence>
<comment type="subcellular location">
    <subcellularLocation>
        <location evidence="1">Cell membrane</location>
        <topology evidence="1">Multi-pass membrane protein</topology>
    </subcellularLocation>
</comment>
<evidence type="ECO:0000256" key="8">
    <source>
        <dbReference type="SAM" id="Phobius"/>
    </source>
</evidence>
<dbReference type="Proteomes" id="UP000626244">
    <property type="component" value="Unassembled WGS sequence"/>
</dbReference>
<feature type="transmembrane region" description="Helical" evidence="8">
    <location>
        <begin position="124"/>
        <end position="145"/>
    </location>
</feature>
<evidence type="ECO:0000313" key="10">
    <source>
        <dbReference type="Proteomes" id="UP000626244"/>
    </source>
</evidence>
<evidence type="ECO:0000256" key="1">
    <source>
        <dbReference type="ARBA" id="ARBA00004651"/>
    </source>
</evidence>
<feature type="transmembrane region" description="Helical" evidence="8">
    <location>
        <begin position="305"/>
        <end position="323"/>
    </location>
</feature>
<sequence length="438" mass="48893">MKKKKKKPRNPLHYIFIAYILITIVFSCLYLMPFTRIAELSLIDSIFVSTSAISVTGLTTVNLVETFNTWGKLLLMIQMEIGAIGIVVFISYGFMMLGKKITISNLLVLSKDQNQSSIKSIRKLSLSVLYTSLIFQIIGGFFFYSQFREHFQSSKETLLVTAFHSIASFTNTGFDLFGNSLYSFQENAIVLYVTAALIFIGGLGYPTIMEYIFSFKKKKSLFTKINMRLHFSFVVIGTILFWLLERNHAFNHLSTFDKITNSIFLSVTTRNGGFATLDIANLTLPAILIILVLMYIGGASSSAAGGIRLTTVSVLVAKMIAVIKSQEDTAIFRTTVKRSVVDRAFVIAMSFLLLILLSTIIISTIEPFALDLILLEVVSAITNTGLSLGITANIHSSTKFILILLMFIGRIGIFTMIYFVLRVDKQNLKYIEKDLAIG</sequence>
<keyword evidence="10" id="KW-1185">Reference proteome</keyword>
<feature type="transmembrane region" description="Helical" evidence="8">
    <location>
        <begin position="372"/>
        <end position="394"/>
    </location>
</feature>
<dbReference type="GO" id="GO:0008324">
    <property type="term" value="F:monoatomic cation transmembrane transporter activity"/>
    <property type="evidence" value="ECO:0007669"/>
    <property type="project" value="InterPro"/>
</dbReference>
<evidence type="ECO:0000256" key="6">
    <source>
        <dbReference type="ARBA" id="ARBA00023065"/>
    </source>
</evidence>
<feature type="transmembrane region" description="Helical" evidence="8">
    <location>
        <begin position="279"/>
        <end position="298"/>
    </location>
</feature>